<evidence type="ECO:0000256" key="3">
    <source>
        <dbReference type="ARBA" id="ARBA00022801"/>
    </source>
</evidence>
<keyword evidence="7" id="KW-1185">Reference proteome</keyword>
<dbReference type="InterPro" id="IPR051453">
    <property type="entry name" value="MBL_Glyoxalase_II"/>
</dbReference>
<dbReference type="CDD" id="cd06262">
    <property type="entry name" value="metallo-hydrolase-like_MBL-fold"/>
    <property type="match status" value="1"/>
</dbReference>
<dbReference type="SMART" id="SM00849">
    <property type="entry name" value="Lactamase_B"/>
    <property type="match status" value="1"/>
</dbReference>
<dbReference type="SUPFAM" id="SSF56281">
    <property type="entry name" value="Metallo-hydrolase/oxidoreductase"/>
    <property type="match status" value="1"/>
</dbReference>
<dbReference type="PANTHER" id="PTHR46233">
    <property type="entry name" value="HYDROXYACYLGLUTATHIONE HYDROLASE GLOC"/>
    <property type="match status" value="1"/>
</dbReference>
<keyword evidence="3" id="KW-0378">Hydrolase</keyword>
<evidence type="ECO:0000256" key="2">
    <source>
        <dbReference type="ARBA" id="ARBA00022723"/>
    </source>
</evidence>
<dbReference type="PANTHER" id="PTHR46233:SF3">
    <property type="entry name" value="HYDROXYACYLGLUTATHIONE HYDROLASE GLOC"/>
    <property type="match status" value="1"/>
</dbReference>
<proteinExistence type="predicted"/>
<dbReference type="Pfam" id="PF00753">
    <property type="entry name" value="Lactamase_B"/>
    <property type="match status" value="1"/>
</dbReference>
<dbReference type="InterPro" id="IPR001279">
    <property type="entry name" value="Metallo-B-lactamas"/>
</dbReference>
<comment type="caution">
    <text evidence="6">The sequence shown here is derived from an EMBL/GenBank/DDBJ whole genome shotgun (WGS) entry which is preliminary data.</text>
</comment>
<dbReference type="InterPro" id="IPR036866">
    <property type="entry name" value="RibonucZ/Hydroxyglut_hydro"/>
</dbReference>
<gene>
    <name evidence="6" type="ORF">ACFOEO_07955</name>
</gene>
<feature type="domain" description="Metallo-beta-lactamase" evidence="5">
    <location>
        <begin position="12"/>
        <end position="189"/>
    </location>
</feature>
<sequence>MQIKVLPLGALETNCYILKHENEVIIIDPSGEADRIIDTIPKDSVVKAILLTHAHFDHIGALDRVASHFAVNTLIGIEEEDWLRDPSKNGSAKYGDMGIKTIASTIVPEIIKPGSHEIGAFQFEALHTPGHSPGSMSFLFQDFIVSGDVLFSGGIGRTDLFQADHNTLLNSISRKLYSLNDDLIVYPGHGPETTIGDEKRTNPFIRG</sequence>
<organism evidence="6 7">
    <name type="scientific">Salinicoccus sesuvii</name>
    <dbReference type="NCBI Taxonomy" id="868281"/>
    <lineage>
        <taxon>Bacteria</taxon>
        <taxon>Bacillati</taxon>
        <taxon>Bacillota</taxon>
        <taxon>Bacilli</taxon>
        <taxon>Bacillales</taxon>
        <taxon>Staphylococcaceae</taxon>
        <taxon>Salinicoccus</taxon>
    </lineage>
</organism>
<accession>A0ABV7N4H1</accession>
<dbReference type="EMBL" id="JBHRVQ010000001">
    <property type="protein sequence ID" value="MFC3388500.1"/>
    <property type="molecule type" value="Genomic_DNA"/>
</dbReference>
<evidence type="ECO:0000256" key="1">
    <source>
        <dbReference type="ARBA" id="ARBA00001947"/>
    </source>
</evidence>
<dbReference type="Gene3D" id="3.60.15.10">
    <property type="entry name" value="Ribonuclease Z/Hydroxyacylglutathione hydrolase-like"/>
    <property type="match status" value="1"/>
</dbReference>
<evidence type="ECO:0000259" key="5">
    <source>
        <dbReference type="SMART" id="SM00849"/>
    </source>
</evidence>
<evidence type="ECO:0000256" key="4">
    <source>
        <dbReference type="ARBA" id="ARBA00022833"/>
    </source>
</evidence>
<evidence type="ECO:0000313" key="6">
    <source>
        <dbReference type="EMBL" id="MFC3388500.1"/>
    </source>
</evidence>
<keyword evidence="2" id="KW-0479">Metal-binding</keyword>
<reference evidence="7" key="1">
    <citation type="journal article" date="2019" name="Int. J. Syst. Evol. Microbiol.">
        <title>The Global Catalogue of Microorganisms (GCM) 10K type strain sequencing project: providing services to taxonomists for standard genome sequencing and annotation.</title>
        <authorList>
            <consortium name="The Broad Institute Genomics Platform"/>
            <consortium name="The Broad Institute Genome Sequencing Center for Infectious Disease"/>
            <person name="Wu L."/>
            <person name="Ma J."/>
        </authorList>
    </citation>
    <scope>NUCLEOTIDE SEQUENCE [LARGE SCALE GENOMIC DNA]</scope>
    <source>
        <strain evidence="7">CCM 7756</strain>
    </source>
</reference>
<comment type="cofactor">
    <cofactor evidence="1">
        <name>Zn(2+)</name>
        <dbReference type="ChEBI" id="CHEBI:29105"/>
    </cofactor>
</comment>
<keyword evidence="4" id="KW-0862">Zinc</keyword>
<protein>
    <submittedName>
        <fullName evidence="6">MBL fold metallo-hydrolase</fullName>
    </submittedName>
</protein>
<dbReference type="RefSeq" id="WP_380654068.1">
    <property type="nucleotide sequence ID" value="NZ_JBHRVQ010000001.1"/>
</dbReference>
<name>A0ABV7N4H1_9STAP</name>
<evidence type="ECO:0000313" key="7">
    <source>
        <dbReference type="Proteomes" id="UP001595637"/>
    </source>
</evidence>
<dbReference type="Proteomes" id="UP001595637">
    <property type="component" value="Unassembled WGS sequence"/>
</dbReference>